<comment type="caution">
    <text evidence="3">The sequence shown here is derived from an EMBL/GenBank/DDBJ whole genome shotgun (WGS) entry which is preliminary data.</text>
</comment>
<organism evidence="3 4">
    <name type="scientific">Sparassis crispa</name>
    <dbReference type="NCBI Taxonomy" id="139825"/>
    <lineage>
        <taxon>Eukaryota</taxon>
        <taxon>Fungi</taxon>
        <taxon>Dikarya</taxon>
        <taxon>Basidiomycota</taxon>
        <taxon>Agaricomycotina</taxon>
        <taxon>Agaricomycetes</taxon>
        <taxon>Polyporales</taxon>
        <taxon>Sparassidaceae</taxon>
        <taxon>Sparassis</taxon>
    </lineage>
</organism>
<keyword evidence="2" id="KW-0732">Signal</keyword>
<evidence type="ECO:0000256" key="2">
    <source>
        <dbReference type="SAM" id="SignalP"/>
    </source>
</evidence>
<dbReference type="RefSeq" id="XP_027616213.1">
    <property type="nucleotide sequence ID" value="XM_027760412.1"/>
</dbReference>
<keyword evidence="4" id="KW-1185">Reference proteome</keyword>
<dbReference type="GeneID" id="38782217"/>
<feature type="region of interest" description="Disordered" evidence="1">
    <location>
        <begin position="88"/>
        <end position="138"/>
    </location>
</feature>
<sequence length="155" mass="15965">MHTHQTLAVILCLLLLSTDGHTPRKRHLDIDPWQSLSIHPIVPRDSDSFVRVVPAVQKRSTTCVRSEKIRRSLLPPPSTRRRAAVCRNGPTAPAAVGAAPSSTGAAAGAAPSNGNAGGVGPSGKSGDDGAGSSNAGSSANFLVNRTLSSLVWIAC</sequence>
<proteinExistence type="predicted"/>
<dbReference type="EMBL" id="BFAD01000007">
    <property type="protein sequence ID" value="GBE85300.1"/>
    <property type="molecule type" value="Genomic_DNA"/>
</dbReference>
<evidence type="ECO:0000256" key="1">
    <source>
        <dbReference type="SAM" id="MobiDB-lite"/>
    </source>
</evidence>
<accession>A0A401GSZ8</accession>
<feature type="compositionally biased region" description="Low complexity" evidence="1">
    <location>
        <begin position="89"/>
        <end position="114"/>
    </location>
</feature>
<feature type="chain" id="PRO_5019565907" evidence="2">
    <location>
        <begin position="21"/>
        <end position="155"/>
    </location>
</feature>
<evidence type="ECO:0000313" key="4">
    <source>
        <dbReference type="Proteomes" id="UP000287166"/>
    </source>
</evidence>
<gene>
    <name evidence="3" type="ORF">SCP_0704870</name>
</gene>
<protein>
    <submittedName>
        <fullName evidence="3">Uncharacterized protein</fullName>
    </submittedName>
</protein>
<dbReference type="Proteomes" id="UP000287166">
    <property type="component" value="Unassembled WGS sequence"/>
</dbReference>
<name>A0A401GSZ8_9APHY</name>
<dbReference type="InParanoid" id="A0A401GSZ8"/>
<reference evidence="3 4" key="1">
    <citation type="journal article" date="2018" name="Sci. Rep.">
        <title>Genome sequence of the cauliflower mushroom Sparassis crispa (Hanabiratake) and its association with beneficial usage.</title>
        <authorList>
            <person name="Kiyama R."/>
            <person name="Furutani Y."/>
            <person name="Kawaguchi K."/>
            <person name="Nakanishi T."/>
        </authorList>
    </citation>
    <scope>NUCLEOTIDE SEQUENCE [LARGE SCALE GENOMIC DNA]</scope>
</reference>
<dbReference type="AlphaFoldDB" id="A0A401GSZ8"/>
<evidence type="ECO:0000313" key="3">
    <source>
        <dbReference type="EMBL" id="GBE85300.1"/>
    </source>
</evidence>
<feature type="signal peptide" evidence="2">
    <location>
        <begin position="1"/>
        <end position="20"/>
    </location>
</feature>